<comment type="catalytic activity">
    <reaction evidence="2 8">
        <text>Release of an N-terminal amino acid, preferentially leucine, but not glutamic or aspartic acids.</text>
        <dbReference type="EC" id="3.4.11.10"/>
    </reaction>
</comment>
<dbReference type="Pfam" id="PF02789">
    <property type="entry name" value="Peptidase_M17_N"/>
    <property type="match status" value="1"/>
</dbReference>
<dbReference type="Gene3D" id="3.40.220.10">
    <property type="entry name" value="Leucine Aminopeptidase, subunit E, domain 1"/>
    <property type="match status" value="1"/>
</dbReference>
<dbReference type="EC" id="3.4.11.1" evidence="8"/>
<accession>A0ABT9NUP2</accession>
<feature type="binding site" evidence="8">
    <location>
        <position position="371"/>
    </location>
    <ligand>
        <name>Mn(2+)</name>
        <dbReference type="ChEBI" id="CHEBI:29035"/>
        <label>1</label>
    </ligand>
</feature>
<evidence type="ECO:0000256" key="1">
    <source>
        <dbReference type="ARBA" id="ARBA00000135"/>
    </source>
</evidence>
<organism evidence="10 11">
    <name type="scientific">Nocardioides massiliensis</name>
    <dbReference type="NCBI Taxonomy" id="1325935"/>
    <lineage>
        <taxon>Bacteria</taxon>
        <taxon>Bacillati</taxon>
        <taxon>Actinomycetota</taxon>
        <taxon>Actinomycetes</taxon>
        <taxon>Propionibacteriales</taxon>
        <taxon>Nocardioidaceae</taxon>
        <taxon>Nocardioides</taxon>
    </lineage>
</organism>
<name>A0ABT9NUP2_9ACTN</name>
<dbReference type="InterPro" id="IPR011356">
    <property type="entry name" value="Leucine_aapep/pepB"/>
</dbReference>
<dbReference type="SUPFAM" id="SSF53187">
    <property type="entry name" value="Zn-dependent exopeptidases"/>
    <property type="match status" value="1"/>
</dbReference>
<dbReference type="Gene3D" id="3.40.630.10">
    <property type="entry name" value="Zn peptidases"/>
    <property type="match status" value="1"/>
</dbReference>
<dbReference type="PROSITE" id="PS00631">
    <property type="entry name" value="CYTOSOL_AP"/>
    <property type="match status" value="1"/>
</dbReference>
<protein>
    <recommendedName>
        <fullName evidence="8">Probable cytosol aminopeptidase</fullName>
        <ecNumber evidence="8">3.4.11.1</ecNumber>
    </recommendedName>
    <alternativeName>
        <fullName evidence="8">Leucine aminopeptidase</fullName>
        <shortName evidence="8">LAP</shortName>
        <ecNumber evidence="8">3.4.11.10</ecNumber>
    </alternativeName>
    <alternativeName>
        <fullName evidence="8">Leucyl aminopeptidase</fullName>
    </alternativeName>
</protein>
<evidence type="ECO:0000313" key="10">
    <source>
        <dbReference type="EMBL" id="MDP9824156.1"/>
    </source>
</evidence>
<feature type="binding site" evidence="8">
    <location>
        <position position="287"/>
    </location>
    <ligand>
        <name>Mn(2+)</name>
        <dbReference type="ChEBI" id="CHEBI:29035"/>
        <label>2</label>
    </ligand>
</feature>
<evidence type="ECO:0000259" key="9">
    <source>
        <dbReference type="PROSITE" id="PS00631"/>
    </source>
</evidence>
<dbReference type="InterPro" id="IPR008283">
    <property type="entry name" value="Peptidase_M17_N"/>
</dbReference>
<dbReference type="Pfam" id="PF00883">
    <property type="entry name" value="Peptidase_M17"/>
    <property type="match status" value="1"/>
</dbReference>
<feature type="domain" description="Cytosol aminopeptidase" evidence="9">
    <location>
        <begin position="367"/>
        <end position="374"/>
    </location>
</feature>
<keyword evidence="5 8" id="KW-0645">Protease</keyword>
<dbReference type="InterPro" id="IPR023042">
    <property type="entry name" value="Peptidase_M17_leu_NH2_pept"/>
</dbReference>
<evidence type="ECO:0000256" key="5">
    <source>
        <dbReference type="ARBA" id="ARBA00022670"/>
    </source>
</evidence>
<keyword evidence="6 8" id="KW-0378">Hydrolase</keyword>
<dbReference type="HAMAP" id="MF_00181">
    <property type="entry name" value="Cytosol_peptidase_M17"/>
    <property type="match status" value="1"/>
</dbReference>
<feature type="binding site" evidence="8">
    <location>
        <position position="292"/>
    </location>
    <ligand>
        <name>Mn(2+)</name>
        <dbReference type="ChEBI" id="CHEBI:29035"/>
        <label>2</label>
    </ligand>
</feature>
<evidence type="ECO:0000256" key="6">
    <source>
        <dbReference type="ARBA" id="ARBA00022801"/>
    </source>
</evidence>
<feature type="active site" evidence="8">
    <location>
        <position position="299"/>
    </location>
</feature>
<evidence type="ECO:0000256" key="4">
    <source>
        <dbReference type="ARBA" id="ARBA00022438"/>
    </source>
</evidence>
<keyword evidence="8" id="KW-0963">Cytoplasm</keyword>
<keyword evidence="11" id="KW-1185">Reference proteome</keyword>
<comment type="caution">
    <text evidence="10">The sequence shown here is derived from an EMBL/GenBank/DDBJ whole genome shotgun (WGS) entry which is preliminary data.</text>
</comment>
<feature type="binding site" evidence="8">
    <location>
        <position position="371"/>
    </location>
    <ligand>
        <name>Mn(2+)</name>
        <dbReference type="ChEBI" id="CHEBI:29035"/>
        <label>2</label>
    </ligand>
</feature>
<gene>
    <name evidence="8" type="primary">pepA</name>
    <name evidence="10" type="ORF">J2S59_003965</name>
</gene>
<feature type="binding site" evidence="8">
    <location>
        <position position="369"/>
    </location>
    <ligand>
        <name>Mn(2+)</name>
        <dbReference type="ChEBI" id="CHEBI:29035"/>
        <label>1</label>
    </ligand>
</feature>
<comment type="function">
    <text evidence="7 8">Presumably involved in the processing and regular turnover of intracellular proteins. Catalyzes the removal of unsubstituted N-terminal amino acids from various peptides.</text>
</comment>
<dbReference type="PANTHER" id="PTHR11963:SF23">
    <property type="entry name" value="CYTOSOL AMINOPEPTIDASE"/>
    <property type="match status" value="1"/>
</dbReference>
<comment type="cofactor">
    <cofactor evidence="8">
        <name>Mn(2+)</name>
        <dbReference type="ChEBI" id="CHEBI:29035"/>
    </cofactor>
    <text evidence="8">Binds 2 manganese ions per subunit.</text>
</comment>
<feature type="active site" evidence="8">
    <location>
        <position position="373"/>
    </location>
</feature>
<feature type="binding site" evidence="8">
    <location>
        <position position="292"/>
    </location>
    <ligand>
        <name>Mn(2+)</name>
        <dbReference type="ChEBI" id="CHEBI:29035"/>
        <label>1</label>
    </ligand>
</feature>
<dbReference type="PANTHER" id="PTHR11963">
    <property type="entry name" value="LEUCINE AMINOPEPTIDASE-RELATED"/>
    <property type="match status" value="1"/>
</dbReference>
<comment type="subcellular location">
    <subcellularLocation>
        <location evidence="8">Cytoplasm</location>
    </subcellularLocation>
</comment>
<evidence type="ECO:0000256" key="2">
    <source>
        <dbReference type="ARBA" id="ARBA00000967"/>
    </source>
</evidence>
<dbReference type="CDD" id="cd00433">
    <property type="entry name" value="Peptidase_M17"/>
    <property type="match status" value="1"/>
</dbReference>
<keyword evidence="8" id="KW-0479">Metal-binding</keyword>
<dbReference type="EC" id="3.4.11.10" evidence="8"/>
<evidence type="ECO:0000256" key="3">
    <source>
        <dbReference type="ARBA" id="ARBA00009528"/>
    </source>
</evidence>
<dbReference type="RefSeq" id="WP_068118607.1">
    <property type="nucleotide sequence ID" value="NZ_CCXJ01000144.1"/>
</dbReference>
<feature type="binding site" evidence="8">
    <location>
        <position position="310"/>
    </location>
    <ligand>
        <name>Mn(2+)</name>
        <dbReference type="ChEBI" id="CHEBI:29035"/>
        <label>2</label>
    </ligand>
</feature>
<dbReference type="GO" id="GO:0004177">
    <property type="term" value="F:aminopeptidase activity"/>
    <property type="evidence" value="ECO:0007669"/>
    <property type="project" value="UniProtKB-KW"/>
</dbReference>
<sequence length="520" mass="53256">MAFPSQVNPPQIGLREASLVDPDARRAVAGTLAVPVLPAEPADAGDESGTPVLGPGTAVVLDLLTEHGITGDDVFAVLESAGARGAAGEVTVLPLHRGVVEEVLLVGVGALAPADLRKAGAAIARRTRDREAVATSLPALADPEGFRALVDGLILGSFGFHWRSEGPEHRPVGRVVLTDVPDEAAYVDLLGRATAVSGAGWYSRMLALMPSNVKNPQWLADQAAEVAARTGLDLEVWDETRLRAEGFGGIAGVGQASDSPPRLIRLGYTPAGAGATSDLPHVVLVGKGITFDTGGLSIKPAEAMATMKRDMTGGGVVLAVLSALADLGCPVRVTGLIAAAENSISGSALRPGDVITHYGGRTSEVTNTDAEGRLVMADALAYAAAELAPTVLVDVATLTGAMKVALGQRTGGMFANDDALADQLRAAGEVAGEVLWRLPLAQEYAELLDSPTADADNAPGGPGAITAALFLEPFAAGLPWAHLDIASVGDSPVDAFEWTSGATGFGARLLLRWLEDAEIG</sequence>
<dbReference type="InterPro" id="IPR000819">
    <property type="entry name" value="Peptidase_M17_C"/>
</dbReference>
<evidence type="ECO:0000313" key="11">
    <source>
        <dbReference type="Proteomes" id="UP001240447"/>
    </source>
</evidence>
<keyword evidence="4 8" id="KW-0031">Aminopeptidase</keyword>
<dbReference type="EMBL" id="JAUSQM010000001">
    <property type="protein sequence ID" value="MDP9824156.1"/>
    <property type="molecule type" value="Genomic_DNA"/>
</dbReference>
<dbReference type="SUPFAM" id="SSF52949">
    <property type="entry name" value="Macro domain-like"/>
    <property type="match status" value="1"/>
</dbReference>
<dbReference type="Proteomes" id="UP001240447">
    <property type="component" value="Unassembled WGS sequence"/>
</dbReference>
<keyword evidence="8" id="KW-0464">Manganese</keyword>
<reference evidence="10 11" key="1">
    <citation type="submission" date="2023-07" db="EMBL/GenBank/DDBJ databases">
        <title>Sequencing the genomes of 1000 actinobacteria strains.</title>
        <authorList>
            <person name="Klenk H.-P."/>
        </authorList>
    </citation>
    <scope>NUCLEOTIDE SEQUENCE [LARGE SCALE GENOMIC DNA]</scope>
    <source>
        <strain evidence="10 11">GD13</strain>
    </source>
</reference>
<evidence type="ECO:0000256" key="7">
    <source>
        <dbReference type="ARBA" id="ARBA00049972"/>
    </source>
</evidence>
<evidence type="ECO:0000256" key="8">
    <source>
        <dbReference type="HAMAP-Rule" id="MF_00181"/>
    </source>
</evidence>
<comment type="catalytic activity">
    <reaction evidence="1 8">
        <text>Release of an N-terminal amino acid, Xaa-|-Yaa-, in which Xaa is preferably Leu, but may be other amino acids including Pro although not Arg or Lys, and Yaa may be Pro. Amino acid amides and methyl esters are also readily hydrolyzed, but rates on arylamides are exceedingly low.</text>
        <dbReference type="EC" id="3.4.11.1"/>
    </reaction>
</comment>
<dbReference type="PRINTS" id="PR00481">
    <property type="entry name" value="LAMNOPPTDASE"/>
</dbReference>
<proteinExistence type="inferred from homology"/>
<comment type="similarity">
    <text evidence="3 8">Belongs to the peptidase M17 family.</text>
</comment>
<dbReference type="InterPro" id="IPR043472">
    <property type="entry name" value="Macro_dom-like"/>
</dbReference>